<gene>
    <name evidence="1" type="ORF">J7I42_30390</name>
</gene>
<proteinExistence type="predicted"/>
<reference evidence="1 2" key="1">
    <citation type="submission" date="2021-03" db="EMBL/GenBank/DDBJ databases">
        <title>Assistant Professor.</title>
        <authorList>
            <person name="Huq M.A."/>
        </authorList>
    </citation>
    <scope>NUCLEOTIDE SEQUENCE [LARGE SCALE GENOMIC DNA]</scope>
    <source>
        <strain evidence="1 2">MAH-29</strain>
    </source>
</reference>
<sequence length="163" mass="18480">MINTLFISCTKDDINFERDYDKSFSAWSNFKKTSGNSYRYEVVGGSWIGYSWTTIITITEGKPTQRYFKLSIPGSTVNIPADQLEWTETATELNTHTQSLAAAPVTLDEIYDKAKREWLIKRDKVHVYFETANNGMISSCGYVNDGCQDDCFNGIKISSIQPL</sequence>
<evidence type="ECO:0000313" key="1">
    <source>
        <dbReference type="EMBL" id="MBO9204636.1"/>
    </source>
</evidence>
<evidence type="ECO:0000313" key="2">
    <source>
        <dbReference type="Proteomes" id="UP000677244"/>
    </source>
</evidence>
<dbReference type="Proteomes" id="UP000677244">
    <property type="component" value="Unassembled WGS sequence"/>
</dbReference>
<protein>
    <submittedName>
        <fullName evidence="1">Uncharacterized protein</fullName>
    </submittedName>
</protein>
<name>A0ABS3Z387_9BACT</name>
<comment type="caution">
    <text evidence="1">The sequence shown here is derived from an EMBL/GenBank/DDBJ whole genome shotgun (WGS) entry which is preliminary data.</text>
</comment>
<dbReference type="EMBL" id="JAGHKO010000014">
    <property type="protein sequence ID" value="MBO9204636.1"/>
    <property type="molecule type" value="Genomic_DNA"/>
</dbReference>
<organism evidence="1 2">
    <name type="scientific">Niastella soli</name>
    <dbReference type="NCBI Taxonomy" id="2821487"/>
    <lineage>
        <taxon>Bacteria</taxon>
        <taxon>Pseudomonadati</taxon>
        <taxon>Bacteroidota</taxon>
        <taxon>Chitinophagia</taxon>
        <taxon>Chitinophagales</taxon>
        <taxon>Chitinophagaceae</taxon>
        <taxon>Niastella</taxon>
    </lineage>
</organism>
<keyword evidence="2" id="KW-1185">Reference proteome</keyword>
<dbReference type="RefSeq" id="WP_209143404.1">
    <property type="nucleotide sequence ID" value="NZ_JAGHKO010000014.1"/>
</dbReference>
<accession>A0ABS3Z387</accession>